<reference evidence="2" key="1">
    <citation type="submission" date="2020-10" db="EMBL/GenBank/DDBJ databases">
        <title>Unveiling of a novel bifunctional photoreceptor, Dualchrome1, isolated from a cosmopolitan green alga.</title>
        <authorList>
            <person name="Suzuki S."/>
            <person name="Kawachi M."/>
        </authorList>
    </citation>
    <scope>NUCLEOTIDE SEQUENCE</scope>
    <source>
        <strain evidence="2">NIES 2893</strain>
    </source>
</reference>
<organism evidence="2 3">
    <name type="scientific">Pycnococcus provasolii</name>
    <dbReference type="NCBI Taxonomy" id="41880"/>
    <lineage>
        <taxon>Eukaryota</taxon>
        <taxon>Viridiplantae</taxon>
        <taxon>Chlorophyta</taxon>
        <taxon>Pseudoscourfieldiophyceae</taxon>
        <taxon>Pseudoscourfieldiales</taxon>
        <taxon>Pycnococcaceae</taxon>
        <taxon>Pycnococcus</taxon>
    </lineage>
</organism>
<evidence type="ECO:0000256" key="1">
    <source>
        <dbReference type="SAM" id="MobiDB-lite"/>
    </source>
</evidence>
<feature type="compositionally biased region" description="Basic residues" evidence="1">
    <location>
        <begin position="93"/>
        <end position="102"/>
    </location>
</feature>
<accession>A0A830H3Z6</accession>
<evidence type="ECO:0000313" key="2">
    <source>
        <dbReference type="EMBL" id="GHP01754.1"/>
    </source>
</evidence>
<evidence type="ECO:0000313" key="3">
    <source>
        <dbReference type="Proteomes" id="UP000660262"/>
    </source>
</evidence>
<dbReference type="EMBL" id="BNJQ01000002">
    <property type="protein sequence ID" value="GHP01754.1"/>
    <property type="molecule type" value="Genomic_DNA"/>
</dbReference>
<feature type="compositionally biased region" description="Acidic residues" evidence="1">
    <location>
        <begin position="79"/>
        <end position="88"/>
    </location>
</feature>
<proteinExistence type="predicted"/>
<feature type="compositionally biased region" description="Basic and acidic residues" evidence="1">
    <location>
        <begin position="68"/>
        <end position="78"/>
    </location>
</feature>
<name>A0A830H3Z6_9CHLO</name>
<feature type="region of interest" description="Disordered" evidence="1">
    <location>
        <begin position="1"/>
        <end position="23"/>
    </location>
</feature>
<keyword evidence="3" id="KW-1185">Reference proteome</keyword>
<feature type="region of interest" description="Disordered" evidence="1">
    <location>
        <begin position="68"/>
        <end position="103"/>
    </location>
</feature>
<sequence>MAHSSSSRPDAYLPQPPNHNSTSLARALALDPIVERTCSSGRPVLIDDEFDEFFFRVVVNREKLANAENQKHGVREEREQEQDEGGEDEASRRRLTTNRRRPTSAAINRVREAGRIEHDNARMLRRLRNARNHVDAGTLIEQHINDEARERFLNRPPPKLAHEKQDARREVELLKKNVRAVSAQPTRDQRPRALRVFWEEGRQWRNGTDFDGDTPVGARTKREVRERGRAQRINDENARLRSRIVRARGGERPVLVEEKEVEQEPPRVDATRRELVEHARNAARPADKRAAKLKEIQEARKQRAQAAFLLEFGATQGEFETSRKKSAPCKSRVVL</sequence>
<gene>
    <name evidence="2" type="ORF">PPROV_000051100</name>
</gene>
<dbReference type="Proteomes" id="UP000660262">
    <property type="component" value="Unassembled WGS sequence"/>
</dbReference>
<dbReference type="AlphaFoldDB" id="A0A830H3Z6"/>
<protein>
    <submittedName>
        <fullName evidence="2">Uncharacterized protein</fullName>
    </submittedName>
</protein>
<comment type="caution">
    <text evidence="2">The sequence shown here is derived from an EMBL/GenBank/DDBJ whole genome shotgun (WGS) entry which is preliminary data.</text>
</comment>